<gene>
    <name evidence="3" type="ORF">MTBBW1_2200027</name>
</gene>
<dbReference type="RefSeq" id="WP_080808233.1">
    <property type="nucleotide sequence ID" value="NZ_LT828560.1"/>
</dbReference>
<keyword evidence="2" id="KW-1133">Transmembrane helix</keyword>
<dbReference type="AlphaFoldDB" id="A0A1W1HD71"/>
<accession>A0A1W1HD71</accession>
<proteinExistence type="predicted"/>
<evidence type="ECO:0000313" key="4">
    <source>
        <dbReference type="Proteomes" id="UP000191931"/>
    </source>
</evidence>
<reference evidence="3 4" key="1">
    <citation type="submission" date="2017-03" db="EMBL/GenBank/DDBJ databases">
        <authorList>
            <person name="Afonso C.L."/>
            <person name="Miller P.J."/>
            <person name="Scott M.A."/>
            <person name="Spackman E."/>
            <person name="Goraichik I."/>
            <person name="Dimitrov K.M."/>
            <person name="Suarez D.L."/>
            <person name="Swayne D.E."/>
        </authorList>
    </citation>
    <scope>NUCLEOTIDE SEQUENCE [LARGE SCALE GENOMIC DNA]</scope>
    <source>
        <strain evidence="3">PRJEB14757</strain>
    </source>
</reference>
<feature type="transmembrane region" description="Helical" evidence="2">
    <location>
        <begin position="9"/>
        <end position="27"/>
    </location>
</feature>
<dbReference type="InterPro" id="IPR014717">
    <property type="entry name" value="Transl_elong_EF1B/ribsomal_bS6"/>
</dbReference>
<protein>
    <recommendedName>
        <fullName evidence="5">PilO</fullName>
    </recommendedName>
</protein>
<evidence type="ECO:0000256" key="1">
    <source>
        <dbReference type="SAM" id="Coils"/>
    </source>
</evidence>
<evidence type="ECO:0000256" key="2">
    <source>
        <dbReference type="SAM" id="Phobius"/>
    </source>
</evidence>
<sequence length="183" mass="21743">MKNRRNRQWFMGGLLALLVIIVWWVYLFDPVVLEIEQAEDEYAIQLNKKMKVKEKIRELEKLHAENMIQDNEVENFAELMVSGENLEEINAVVQQKIQNVTGENNISLQKYQVLRSTKWQDYDMGVLEFTVKTDHKGIATLLKFLEDFRQLVRIGRVSINYRKSREDNLNMTFRVETLFVDKD</sequence>
<dbReference type="EMBL" id="FWEV01000136">
    <property type="protein sequence ID" value="SLM30373.1"/>
    <property type="molecule type" value="Genomic_DNA"/>
</dbReference>
<keyword evidence="2" id="KW-0812">Transmembrane</keyword>
<keyword evidence="1" id="KW-0175">Coiled coil</keyword>
<evidence type="ECO:0008006" key="5">
    <source>
        <dbReference type="Google" id="ProtNLM"/>
    </source>
</evidence>
<dbReference type="Gene3D" id="3.30.70.60">
    <property type="match status" value="1"/>
</dbReference>
<keyword evidence="2" id="KW-0472">Membrane</keyword>
<name>A0A1W1HD71_9BACT</name>
<feature type="coiled-coil region" evidence="1">
    <location>
        <begin position="35"/>
        <end position="62"/>
    </location>
</feature>
<organism evidence="3 4">
    <name type="scientific">Desulfamplus magnetovallimortis</name>
    <dbReference type="NCBI Taxonomy" id="1246637"/>
    <lineage>
        <taxon>Bacteria</taxon>
        <taxon>Pseudomonadati</taxon>
        <taxon>Thermodesulfobacteriota</taxon>
        <taxon>Desulfobacteria</taxon>
        <taxon>Desulfobacterales</taxon>
        <taxon>Desulfobacteraceae</taxon>
        <taxon>Desulfamplus</taxon>
    </lineage>
</organism>
<dbReference type="Proteomes" id="UP000191931">
    <property type="component" value="Unassembled WGS sequence"/>
</dbReference>
<keyword evidence="4" id="KW-1185">Reference proteome</keyword>
<dbReference type="STRING" id="1246637.MTBBW1_2200027"/>
<evidence type="ECO:0000313" key="3">
    <source>
        <dbReference type="EMBL" id="SLM30373.1"/>
    </source>
</evidence>